<sequence>MIELKVDKTYVDPIFRNSPKVEGGITPINCVFVSYLNQNTPSGCCVGLNGFIGAYRGKEKTENEMGLTILSYIFL</sequence>
<dbReference type="STRING" id="1424294.Gferi_07985"/>
<name>A0A1D8GF50_9FIRM</name>
<dbReference type="EMBL" id="CP017269">
    <property type="protein sequence ID" value="AOT69518.1"/>
    <property type="molecule type" value="Genomic_DNA"/>
</dbReference>
<protein>
    <submittedName>
        <fullName evidence="1">Uncharacterized protein</fullName>
    </submittedName>
</protein>
<dbReference type="Proteomes" id="UP000095743">
    <property type="component" value="Chromosome"/>
</dbReference>
<organism evidence="1 2">
    <name type="scientific">Geosporobacter ferrireducens</name>
    <dbReference type="NCBI Taxonomy" id="1424294"/>
    <lineage>
        <taxon>Bacteria</taxon>
        <taxon>Bacillati</taxon>
        <taxon>Bacillota</taxon>
        <taxon>Clostridia</taxon>
        <taxon>Peptostreptococcales</taxon>
        <taxon>Thermotaleaceae</taxon>
        <taxon>Geosporobacter</taxon>
    </lineage>
</organism>
<accession>A0A1D8GF50</accession>
<dbReference type="RefSeq" id="WP_069975284.1">
    <property type="nucleotide sequence ID" value="NZ_VENK01000014.1"/>
</dbReference>
<reference evidence="1 2" key="1">
    <citation type="submission" date="2016-09" db="EMBL/GenBank/DDBJ databases">
        <title>Genomic analysis reveals versatility of anaerobic energy metabolism of Geosporobacter ferrireducens IRF9 of phylum Firmicutes.</title>
        <authorList>
            <person name="Kim S.-J."/>
        </authorList>
    </citation>
    <scope>NUCLEOTIDE SEQUENCE [LARGE SCALE GENOMIC DNA]</scope>
    <source>
        <strain evidence="1 2">IRF9</strain>
    </source>
</reference>
<dbReference type="KEGG" id="gfe:Gferi_07985"/>
<keyword evidence="2" id="KW-1185">Reference proteome</keyword>
<evidence type="ECO:0000313" key="1">
    <source>
        <dbReference type="EMBL" id="AOT69518.1"/>
    </source>
</evidence>
<proteinExistence type="predicted"/>
<gene>
    <name evidence="1" type="ORF">Gferi_07985</name>
</gene>
<dbReference type="AlphaFoldDB" id="A0A1D8GF50"/>
<evidence type="ECO:0000313" key="2">
    <source>
        <dbReference type="Proteomes" id="UP000095743"/>
    </source>
</evidence>